<protein>
    <submittedName>
        <fullName evidence="2">Cell wall hydrolase</fullName>
    </submittedName>
</protein>
<reference evidence="2 3" key="1">
    <citation type="submission" date="2024-01" db="EMBL/GenBank/DDBJ databases">
        <title>Multi-omics insights into the function and evolution of sodium benzoate biodegradation pathways in Benzoatithermus flavus gen. nov., sp. nov. from hot spring.</title>
        <authorList>
            <person name="Hu C.-J."/>
            <person name="Li W.-J."/>
        </authorList>
    </citation>
    <scope>NUCLEOTIDE SEQUENCE [LARGE SCALE GENOMIC DNA]</scope>
    <source>
        <strain evidence="2 3">SYSU G07066</strain>
    </source>
</reference>
<dbReference type="Gene3D" id="6.20.240.60">
    <property type="match status" value="1"/>
</dbReference>
<dbReference type="EMBL" id="JBBLZC010000013">
    <property type="protein sequence ID" value="MEK0084208.1"/>
    <property type="molecule type" value="Genomic_DNA"/>
</dbReference>
<dbReference type="RefSeq" id="WP_418160057.1">
    <property type="nucleotide sequence ID" value="NZ_JBBLZC010000013.1"/>
</dbReference>
<feature type="domain" description="Cell wall hydrolase SleB" evidence="1">
    <location>
        <begin position="58"/>
        <end position="184"/>
    </location>
</feature>
<dbReference type="InterPro" id="IPR042047">
    <property type="entry name" value="SleB_dom1"/>
</dbReference>
<sequence>MISRRGALLPIVRLLHRLGLLLLVLHGALPTTRAAAAAILDDRQRRCLTMIAYAEAAGEGAAGMAAVMRVVRNRLAHPSFPKDICAVALQDGQFQPVSERPALRSALAAPEGKNLSEVLGATSREARLVLVQAWRLAVALDWLAPRDPTGGALYFVNPTLMDPAKCPWFAGLKRTAVIGQHVFMTHYAAGEPRGAPALDCRMAGKGYGKEKQVTAAAAYGLFDPRGPKIPTRPVPPAVLRAWSRTGELARRQEQLKRYFRPGWRLAEKP</sequence>
<gene>
    <name evidence="2" type="ORF">U1T56_13680</name>
</gene>
<evidence type="ECO:0000259" key="1">
    <source>
        <dbReference type="Pfam" id="PF07486"/>
    </source>
</evidence>
<comment type="caution">
    <text evidence="2">The sequence shown here is derived from an EMBL/GenBank/DDBJ whole genome shotgun (WGS) entry which is preliminary data.</text>
</comment>
<keyword evidence="3" id="KW-1185">Reference proteome</keyword>
<organism evidence="2 3">
    <name type="scientific">Benzoatithermus flavus</name>
    <dbReference type="NCBI Taxonomy" id="3108223"/>
    <lineage>
        <taxon>Bacteria</taxon>
        <taxon>Pseudomonadati</taxon>
        <taxon>Pseudomonadota</taxon>
        <taxon>Alphaproteobacteria</taxon>
        <taxon>Geminicoccales</taxon>
        <taxon>Geminicoccaceae</taxon>
        <taxon>Benzoatithermus</taxon>
    </lineage>
</organism>
<dbReference type="GO" id="GO:0016787">
    <property type="term" value="F:hydrolase activity"/>
    <property type="evidence" value="ECO:0007669"/>
    <property type="project" value="UniProtKB-KW"/>
</dbReference>
<keyword evidence="2" id="KW-0378">Hydrolase</keyword>
<proteinExistence type="predicted"/>
<evidence type="ECO:0000313" key="3">
    <source>
        <dbReference type="Proteomes" id="UP001375743"/>
    </source>
</evidence>
<dbReference type="Pfam" id="PF07486">
    <property type="entry name" value="Hydrolase_2"/>
    <property type="match status" value="1"/>
</dbReference>
<accession>A0ABU8XSP0</accession>
<dbReference type="Proteomes" id="UP001375743">
    <property type="component" value="Unassembled WGS sequence"/>
</dbReference>
<evidence type="ECO:0000313" key="2">
    <source>
        <dbReference type="EMBL" id="MEK0084208.1"/>
    </source>
</evidence>
<dbReference type="InterPro" id="IPR011105">
    <property type="entry name" value="Cell_wall_hydrolase_SleB"/>
</dbReference>
<name>A0ABU8XSP0_9PROT</name>
<dbReference type="Gene3D" id="1.10.10.2520">
    <property type="entry name" value="Cell wall hydrolase SleB, domain 1"/>
    <property type="match status" value="1"/>
</dbReference>